<feature type="binding site" evidence="1">
    <location>
        <position position="503"/>
    </location>
    <ligand>
        <name>ATP</name>
        <dbReference type="ChEBI" id="CHEBI:30616"/>
    </ligand>
</feature>
<evidence type="ECO:0000256" key="2">
    <source>
        <dbReference type="SAM" id="MobiDB-lite"/>
    </source>
</evidence>
<dbReference type="InterPro" id="IPR017441">
    <property type="entry name" value="Protein_kinase_ATP_BS"/>
</dbReference>
<feature type="compositionally biased region" description="Polar residues" evidence="2">
    <location>
        <begin position="417"/>
        <end position="431"/>
    </location>
</feature>
<keyword evidence="1" id="KW-0547">Nucleotide-binding</keyword>
<feature type="non-terminal residue" evidence="3">
    <location>
        <position position="503"/>
    </location>
</feature>
<feature type="compositionally biased region" description="Basic and acidic residues" evidence="2">
    <location>
        <begin position="386"/>
        <end position="395"/>
    </location>
</feature>
<evidence type="ECO:0000256" key="1">
    <source>
        <dbReference type="PROSITE-ProRule" id="PRU10141"/>
    </source>
</evidence>
<dbReference type="EMBL" id="BQXS01011858">
    <property type="protein sequence ID" value="GKT17532.1"/>
    <property type="molecule type" value="Genomic_DNA"/>
</dbReference>
<keyword evidence="4" id="KW-1185">Reference proteome</keyword>
<evidence type="ECO:0008006" key="5">
    <source>
        <dbReference type="Google" id="ProtNLM"/>
    </source>
</evidence>
<feature type="compositionally biased region" description="Low complexity" evidence="2">
    <location>
        <begin position="436"/>
        <end position="451"/>
    </location>
</feature>
<dbReference type="Proteomes" id="UP001057375">
    <property type="component" value="Unassembled WGS sequence"/>
</dbReference>
<evidence type="ECO:0000313" key="3">
    <source>
        <dbReference type="EMBL" id="GKT17532.1"/>
    </source>
</evidence>
<gene>
    <name evidence="3" type="ORF">ADUPG1_011122</name>
</gene>
<feature type="compositionally biased region" description="Basic and acidic residues" evidence="2">
    <location>
        <begin position="404"/>
        <end position="416"/>
    </location>
</feature>
<accession>A0ABQ5JUS0</accession>
<organism evidence="3 4">
    <name type="scientific">Aduncisulcus paluster</name>
    <dbReference type="NCBI Taxonomy" id="2918883"/>
    <lineage>
        <taxon>Eukaryota</taxon>
        <taxon>Metamonada</taxon>
        <taxon>Carpediemonas-like organisms</taxon>
        <taxon>Aduncisulcus</taxon>
    </lineage>
</organism>
<comment type="caution">
    <text evidence="3">The sequence shown here is derived from an EMBL/GenBank/DDBJ whole genome shotgun (WGS) entry which is preliminary data.</text>
</comment>
<protein>
    <recommendedName>
        <fullName evidence="5">Protein kinase domain-containing protein</fullName>
    </recommendedName>
</protein>
<sequence>MSSSTDAVIQTVQPEFIHEGNKWCCLIPGDAPNIKSAKFPTIKAIDGTKEEGEFGYDQSSEAQEMMKAEGQFDLAYFTHISIPFSSSSSMKGAYICLWDFTSPPSHLIITLTSSKGEKTSKKYEFPEFRGDRWYFLPVDLPDVVLCEITGKGRWRESFEIHSLVFISRDETPEEITSREAREKLWSEAPIVKSEFVKEGDEESEGRDSIPIPRDDPKLVDPSFSMVKCKHDVYSKESKRYDQSSDAQKMLRGEDDVWLSHLSIPFPSPSPMKGAYICVHSHCSSPSLLFTFTDCDGKKTYKKYEFTRPKHRFEWHFLPIDLDNVVLCEIEGKGSWYNKKCRCFRIYSVVFLRGDDIPTSPPLLTPVPVPFSSSKTPTSNLSLPSKPVKEAVKEAVKEEEEEEEKEIKIESRGKKDIPSSSKQQTESLTQETKTSEPTKSNPNQPTSSTPSQHPIPVPLPQTLTSSCTITPLCIIGKGGFGVVILARVEYPASYCSPPVLCALK</sequence>
<keyword evidence="1" id="KW-0067">ATP-binding</keyword>
<feature type="region of interest" description="Disordered" evidence="2">
    <location>
        <begin position="368"/>
        <end position="458"/>
    </location>
</feature>
<name>A0ABQ5JUS0_9EUKA</name>
<dbReference type="PROSITE" id="PS00107">
    <property type="entry name" value="PROTEIN_KINASE_ATP"/>
    <property type="match status" value="1"/>
</dbReference>
<reference evidence="3" key="1">
    <citation type="submission" date="2022-03" db="EMBL/GenBank/DDBJ databases">
        <title>Draft genome sequence of Aduncisulcus paluster, a free-living microaerophilic Fornicata.</title>
        <authorList>
            <person name="Yuyama I."/>
            <person name="Kume K."/>
            <person name="Tamura T."/>
            <person name="Inagaki Y."/>
            <person name="Hashimoto T."/>
        </authorList>
    </citation>
    <scope>NUCLEOTIDE SEQUENCE</scope>
    <source>
        <strain evidence="3">NY0171</strain>
    </source>
</reference>
<evidence type="ECO:0000313" key="4">
    <source>
        <dbReference type="Proteomes" id="UP001057375"/>
    </source>
</evidence>
<proteinExistence type="predicted"/>